<accession>R0D4B8</accession>
<sequence length="51" mass="5327" precursor="true">MIDAKMSFARVEAVATPSRDSRLPRMAGLGLAALISAALWSALAATVAHFL</sequence>
<evidence type="ECO:0000313" key="1">
    <source>
        <dbReference type="EMBL" id="ENZ83456.1"/>
    </source>
</evidence>
<dbReference type="Proteomes" id="UP000013063">
    <property type="component" value="Unassembled WGS sequence"/>
</dbReference>
<dbReference type="RefSeq" id="WP_004615922.1">
    <property type="nucleotide sequence ID" value="NZ_APMP01000002.1"/>
</dbReference>
<gene>
    <name evidence="1" type="ORF">OR37_00759</name>
</gene>
<reference evidence="1 2" key="1">
    <citation type="journal article" date="2013" name="Genome Announc.">
        <title>Draft Genome Sequence for Caulobacter sp. Strain OR37, a Bacterium Tolerant to Heavy Metals.</title>
        <authorList>
            <person name="Utturkar S.M."/>
            <person name="Bollmann A."/>
            <person name="Brzoska R.M."/>
            <person name="Klingeman D.M."/>
            <person name="Epstein S.E."/>
            <person name="Palumbo A.V."/>
            <person name="Brown S.D."/>
        </authorList>
    </citation>
    <scope>NUCLEOTIDE SEQUENCE [LARGE SCALE GENOMIC DNA]</scope>
    <source>
        <strain evidence="1 2">OR37</strain>
    </source>
</reference>
<evidence type="ECO:0000313" key="2">
    <source>
        <dbReference type="Proteomes" id="UP000013063"/>
    </source>
</evidence>
<protein>
    <submittedName>
        <fullName evidence="1">Uncharacterized protein</fullName>
    </submittedName>
</protein>
<organism evidence="1 2">
    <name type="scientific">Caulobacter vibrioides OR37</name>
    <dbReference type="NCBI Taxonomy" id="1292034"/>
    <lineage>
        <taxon>Bacteria</taxon>
        <taxon>Pseudomonadati</taxon>
        <taxon>Pseudomonadota</taxon>
        <taxon>Alphaproteobacteria</taxon>
        <taxon>Caulobacterales</taxon>
        <taxon>Caulobacteraceae</taxon>
        <taxon>Caulobacter</taxon>
    </lineage>
</organism>
<dbReference type="PATRIC" id="fig|1292034.3.peg.754"/>
<dbReference type="EMBL" id="APMP01000002">
    <property type="protein sequence ID" value="ENZ83456.1"/>
    <property type="molecule type" value="Genomic_DNA"/>
</dbReference>
<comment type="caution">
    <text evidence="1">The sequence shown here is derived from an EMBL/GenBank/DDBJ whole genome shotgun (WGS) entry which is preliminary data.</text>
</comment>
<dbReference type="AlphaFoldDB" id="R0D4B8"/>
<proteinExistence type="predicted"/>
<name>R0D4B8_CAUVI</name>
<keyword evidence="2" id="KW-1185">Reference proteome</keyword>